<sequence>MVFNQQPHNTSDDGANRSASLSNSPSGEDPAPFRFNPAAPEFNPASLGLSPTAPQFNPTALGSTRTSFDSSHASLGSHRASLDSNRASLHSNRASLHSHRASLGFSHIAPQFNPSAYGSNRTSFDSSRASLGSHRASLNSNTTSLDSNRVSLGFTPMAPQSNHTAYGSNRAPLGSNRPSLDANRASLGSHRASRRLGPMAPLSTPTAYGSNRAPLDSNRASLHSSTTSLQINPPDNLSPYANKYSGSKWKPTFHRLVPDGRSLKAVPVKFPGSGQVGFFANGQGVAEPSLQAYQNRNTDPAQGQGSSQYPYFDTSTIMYNSNGEALYRPDHHTHFPLKAPGDYRKMGPRIPSRNPHLYLRGNGSYPLGGAHVSPPASTHVELEGAEWIMGNTHPFVDPLNGGMPTRGERQLPVHVKMAAVLRWLGTSDQFKFEKRMEDPQTPPRRSGPEHHSDDSSSGGSWFPWT</sequence>
<feature type="region of interest" description="Disordered" evidence="1">
    <location>
        <begin position="119"/>
        <end position="201"/>
    </location>
</feature>
<evidence type="ECO:0000313" key="2">
    <source>
        <dbReference type="EMBL" id="PVI08492.1"/>
    </source>
</evidence>
<dbReference type="InterPro" id="IPR011049">
    <property type="entry name" value="Serralysin-like_metalloprot_C"/>
</dbReference>
<evidence type="ECO:0000256" key="1">
    <source>
        <dbReference type="SAM" id="MobiDB-lite"/>
    </source>
</evidence>
<dbReference type="STRING" id="97972.A0A2V1EE83"/>
<protein>
    <submittedName>
        <fullName evidence="2">Uncharacterized protein</fullName>
    </submittedName>
</protein>
<dbReference type="SUPFAM" id="SSF101967">
    <property type="entry name" value="Adhesin YadA, collagen-binding domain"/>
    <property type="match status" value="1"/>
</dbReference>
<proteinExistence type="predicted"/>
<feature type="compositionally biased region" description="Polar residues" evidence="1">
    <location>
        <begin position="16"/>
        <end position="26"/>
    </location>
</feature>
<feature type="compositionally biased region" description="Polar residues" evidence="1">
    <location>
        <begin position="158"/>
        <end position="167"/>
    </location>
</feature>
<dbReference type="Proteomes" id="UP000244855">
    <property type="component" value="Unassembled WGS sequence"/>
</dbReference>
<dbReference type="OrthoDB" id="10261408at2759"/>
<gene>
    <name evidence="2" type="ORF">DM02DRAFT_621348</name>
</gene>
<feature type="compositionally biased region" description="Polar residues" evidence="1">
    <location>
        <begin position="52"/>
        <end position="74"/>
    </location>
</feature>
<dbReference type="AlphaFoldDB" id="A0A2V1EE83"/>
<feature type="compositionally biased region" description="Low complexity" evidence="1">
    <location>
        <begin position="137"/>
        <end position="148"/>
    </location>
</feature>
<feature type="compositionally biased region" description="Polar residues" evidence="1">
    <location>
        <begin position="119"/>
        <end position="130"/>
    </location>
</feature>
<accession>A0A2V1EE83</accession>
<evidence type="ECO:0000313" key="3">
    <source>
        <dbReference type="Proteomes" id="UP000244855"/>
    </source>
</evidence>
<feature type="region of interest" description="Disordered" evidence="1">
    <location>
        <begin position="1"/>
        <end position="79"/>
    </location>
</feature>
<name>A0A2V1EE83_9PLEO</name>
<reference evidence="2 3" key="1">
    <citation type="journal article" date="2018" name="Sci. Rep.">
        <title>Comparative genomics provides insights into the lifestyle and reveals functional heterogeneity of dark septate endophytic fungi.</title>
        <authorList>
            <person name="Knapp D.G."/>
            <person name="Nemeth J.B."/>
            <person name="Barry K."/>
            <person name="Hainaut M."/>
            <person name="Henrissat B."/>
            <person name="Johnson J."/>
            <person name="Kuo A."/>
            <person name="Lim J.H.P."/>
            <person name="Lipzen A."/>
            <person name="Nolan M."/>
            <person name="Ohm R.A."/>
            <person name="Tamas L."/>
            <person name="Grigoriev I.V."/>
            <person name="Spatafora J.W."/>
            <person name="Nagy L.G."/>
            <person name="Kovacs G.M."/>
        </authorList>
    </citation>
    <scope>NUCLEOTIDE SEQUENCE [LARGE SCALE GENOMIC DNA]</scope>
    <source>
        <strain evidence="2 3">DSE2036</strain>
    </source>
</reference>
<keyword evidence="3" id="KW-1185">Reference proteome</keyword>
<dbReference type="EMBL" id="KZ805300">
    <property type="protein sequence ID" value="PVI08492.1"/>
    <property type="molecule type" value="Genomic_DNA"/>
</dbReference>
<feature type="compositionally biased region" description="Low complexity" evidence="1">
    <location>
        <begin position="455"/>
        <end position="465"/>
    </location>
</feature>
<feature type="region of interest" description="Disordered" evidence="1">
    <location>
        <begin position="431"/>
        <end position="465"/>
    </location>
</feature>
<organism evidence="2 3">
    <name type="scientific">Periconia macrospinosa</name>
    <dbReference type="NCBI Taxonomy" id="97972"/>
    <lineage>
        <taxon>Eukaryota</taxon>
        <taxon>Fungi</taxon>
        <taxon>Dikarya</taxon>
        <taxon>Ascomycota</taxon>
        <taxon>Pezizomycotina</taxon>
        <taxon>Dothideomycetes</taxon>
        <taxon>Pleosporomycetidae</taxon>
        <taxon>Pleosporales</taxon>
        <taxon>Massarineae</taxon>
        <taxon>Periconiaceae</taxon>
        <taxon>Periconia</taxon>
    </lineage>
</organism>